<evidence type="ECO:0000256" key="8">
    <source>
        <dbReference type="ARBA" id="ARBA00023242"/>
    </source>
</evidence>
<feature type="domain" description="C2H2-type" evidence="10">
    <location>
        <begin position="170"/>
        <end position="197"/>
    </location>
</feature>
<organism evidence="11 12">
    <name type="scientific">Larinioides sclopetarius</name>
    <dbReference type="NCBI Taxonomy" id="280406"/>
    <lineage>
        <taxon>Eukaryota</taxon>
        <taxon>Metazoa</taxon>
        <taxon>Ecdysozoa</taxon>
        <taxon>Arthropoda</taxon>
        <taxon>Chelicerata</taxon>
        <taxon>Arachnida</taxon>
        <taxon>Araneae</taxon>
        <taxon>Araneomorphae</taxon>
        <taxon>Entelegynae</taxon>
        <taxon>Araneoidea</taxon>
        <taxon>Araneidae</taxon>
        <taxon>Larinioides</taxon>
    </lineage>
</organism>
<evidence type="ECO:0000256" key="3">
    <source>
        <dbReference type="ARBA" id="ARBA00022723"/>
    </source>
</evidence>
<dbReference type="PROSITE" id="PS00028">
    <property type="entry name" value="ZINC_FINGER_C2H2_1"/>
    <property type="match status" value="2"/>
</dbReference>
<comment type="subcellular location">
    <subcellularLocation>
        <location evidence="1">Nucleus</location>
    </subcellularLocation>
</comment>
<dbReference type="PANTHER" id="PTHR16515:SF49">
    <property type="entry name" value="GASTRULA ZINC FINGER PROTEIN XLCGF49.1-LIKE-RELATED"/>
    <property type="match status" value="1"/>
</dbReference>
<dbReference type="AlphaFoldDB" id="A0AAV2ASW6"/>
<dbReference type="GO" id="GO:0005634">
    <property type="term" value="C:nucleus"/>
    <property type="evidence" value="ECO:0007669"/>
    <property type="project" value="UniProtKB-SubCell"/>
</dbReference>
<keyword evidence="8" id="KW-0539">Nucleus</keyword>
<dbReference type="Proteomes" id="UP001497382">
    <property type="component" value="Unassembled WGS sequence"/>
</dbReference>
<dbReference type="FunFam" id="3.30.160.60:FF:001174">
    <property type="entry name" value="zinc finger protein 527 isoform X1"/>
    <property type="match status" value="1"/>
</dbReference>
<dbReference type="Pfam" id="PF00096">
    <property type="entry name" value="zf-C2H2"/>
    <property type="match status" value="2"/>
</dbReference>
<evidence type="ECO:0000256" key="9">
    <source>
        <dbReference type="PROSITE-ProRule" id="PRU00042"/>
    </source>
</evidence>
<dbReference type="SMART" id="SM00355">
    <property type="entry name" value="ZnF_C2H2"/>
    <property type="match status" value="5"/>
</dbReference>
<keyword evidence="4" id="KW-0677">Repeat</keyword>
<evidence type="ECO:0000256" key="4">
    <source>
        <dbReference type="ARBA" id="ARBA00022737"/>
    </source>
</evidence>
<evidence type="ECO:0000313" key="12">
    <source>
        <dbReference type="Proteomes" id="UP001497382"/>
    </source>
</evidence>
<keyword evidence="3" id="KW-0479">Metal-binding</keyword>
<dbReference type="PANTHER" id="PTHR16515">
    <property type="entry name" value="PR DOMAIN ZINC FINGER PROTEIN"/>
    <property type="match status" value="1"/>
</dbReference>
<name>A0AAV2ASW6_9ARAC</name>
<feature type="domain" description="C2H2-type" evidence="10">
    <location>
        <begin position="106"/>
        <end position="128"/>
    </location>
</feature>
<proteinExistence type="inferred from homology"/>
<accession>A0AAV2ASW6</accession>
<evidence type="ECO:0000313" key="11">
    <source>
        <dbReference type="EMBL" id="CAL1285888.1"/>
    </source>
</evidence>
<evidence type="ECO:0000256" key="6">
    <source>
        <dbReference type="ARBA" id="ARBA00022833"/>
    </source>
</evidence>
<evidence type="ECO:0000256" key="2">
    <source>
        <dbReference type="ARBA" id="ARBA00006991"/>
    </source>
</evidence>
<sequence length="222" mass="25023">MSEGLAVPPSHLQESGLLSFCRFCSYSTAYKGNLKTHMLVHTGERKYACNICQKSFSLKEPESGTVTLQTTEMGVAYHHCSYCSYSTPYKTTLKNHLRLHTGERPYSCTTCGKTFIQKANLRRHMLVHEQGARLVISLLKIKFLSFIAPSVHSNQGNFYKAVKLDTGVAYTCLMCSYYTPHKGSMKTHVLTHTGERPFLCKVCGKAFKQKAHLKAHLLIHLK</sequence>
<dbReference type="FunFam" id="3.30.160.60:FF:000624">
    <property type="entry name" value="zinc finger protein 697"/>
    <property type="match status" value="1"/>
</dbReference>
<dbReference type="EMBL" id="CAXIEN010000196">
    <property type="protein sequence ID" value="CAL1285888.1"/>
    <property type="molecule type" value="Genomic_DNA"/>
</dbReference>
<gene>
    <name evidence="11" type="ORF">LARSCL_LOCUS13966</name>
</gene>
<evidence type="ECO:0000256" key="1">
    <source>
        <dbReference type="ARBA" id="ARBA00004123"/>
    </source>
</evidence>
<evidence type="ECO:0000256" key="5">
    <source>
        <dbReference type="ARBA" id="ARBA00022771"/>
    </source>
</evidence>
<keyword evidence="7" id="KW-0238">DNA-binding</keyword>
<dbReference type="InterPro" id="IPR013087">
    <property type="entry name" value="Znf_C2H2_type"/>
</dbReference>
<evidence type="ECO:0000256" key="7">
    <source>
        <dbReference type="ARBA" id="ARBA00023125"/>
    </source>
</evidence>
<dbReference type="GO" id="GO:0008270">
    <property type="term" value="F:zinc ion binding"/>
    <property type="evidence" value="ECO:0007669"/>
    <property type="project" value="UniProtKB-KW"/>
</dbReference>
<dbReference type="Gene3D" id="3.30.160.60">
    <property type="entry name" value="Classic Zinc Finger"/>
    <property type="match status" value="6"/>
</dbReference>
<keyword evidence="6" id="KW-0862">Zinc</keyword>
<feature type="domain" description="C2H2-type" evidence="10">
    <location>
        <begin position="19"/>
        <end position="46"/>
    </location>
</feature>
<evidence type="ECO:0000259" key="10">
    <source>
        <dbReference type="PROSITE" id="PS50157"/>
    </source>
</evidence>
<feature type="domain" description="C2H2-type" evidence="10">
    <location>
        <begin position="198"/>
        <end position="222"/>
    </location>
</feature>
<dbReference type="InterPro" id="IPR050331">
    <property type="entry name" value="Zinc_finger"/>
</dbReference>
<dbReference type="PROSITE" id="PS50157">
    <property type="entry name" value="ZINC_FINGER_C2H2_2"/>
    <property type="match status" value="5"/>
</dbReference>
<dbReference type="InterPro" id="IPR036236">
    <property type="entry name" value="Znf_C2H2_sf"/>
</dbReference>
<keyword evidence="12" id="KW-1185">Reference proteome</keyword>
<feature type="domain" description="C2H2-type" evidence="10">
    <location>
        <begin position="78"/>
        <end position="105"/>
    </location>
</feature>
<comment type="caution">
    <text evidence="11">The sequence shown here is derived from an EMBL/GenBank/DDBJ whole genome shotgun (WGS) entry which is preliminary data.</text>
</comment>
<dbReference type="GO" id="GO:0010468">
    <property type="term" value="P:regulation of gene expression"/>
    <property type="evidence" value="ECO:0007669"/>
    <property type="project" value="TreeGrafter"/>
</dbReference>
<keyword evidence="5 9" id="KW-0863">Zinc-finger</keyword>
<dbReference type="SUPFAM" id="SSF57667">
    <property type="entry name" value="beta-beta-alpha zinc fingers"/>
    <property type="match status" value="3"/>
</dbReference>
<comment type="similarity">
    <text evidence="2">Belongs to the krueppel C2H2-type zinc-finger protein family.</text>
</comment>
<dbReference type="GO" id="GO:0003677">
    <property type="term" value="F:DNA binding"/>
    <property type="evidence" value="ECO:0007669"/>
    <property type="project" value="UniProtKB-KW"/>
</dbReference>
<reference evidence="11 12" key="1">
    <citation type="submission" date="2024-04" db="EMBL/GenBank/DDBJ databases">
        <authorList>
            <person name="Rising A."/>
            <person name="Reimegard J."/>
            <person name="Sonavane S."/>
            <person name="Akerstrom W."/>
            <person name="Nylinder S."/>
            <person name="Hedman E."/>
            <person name="Kallberg Y."/>
        </authorList>
    </citation>
    <scope>NUCLEOTIDE SEQUENCE [LARGE SCALE GENOMIC DNA]</scope>
</reference>
<protein>
    <recommendedName>
        <fullName evidence="10">C2H2-type domain-containing protein</fullName>
    </recommendedName>
</protein>